<dbReference type="InterPro" id="IPR011042">
    <property type="entry name" value="6-blade_b-propeller_TolB-like"/>
</dbReference>
<dbReference type="PANTHER" id="PTHR46513:SF13">
    <property type="entry name" value="EGF-LIKE DOMAIN-CONTAINING PROTEIN"/>
    <property type="match status" value="1"/>
</dbReference>
<evidence type="ECO:0000256" key="2">
    <source>
        <dbReference type="PROSITE-ProRule" id="PRU00059"/>
    </source>
</evidence>
<reference evidence="6 7" key="1">
    <citation type="submission" date="2018-04" db="EMBL/GenBank/DDBJ databases">
        <title>The genome of golden apple snail Pomacea canaliculata provides insight into stress tolerance and invasive adaptation.</title>
        <authorList>
            <person name="Liu C."/>
            <person name="Liu B."/>
            <person name="Ren Y."/>
            <person name="Zhang Y."/>
            <person name="Wang H."/>
            <person name="Li S."/>
            <person name="Jiang F."/>
            <person name="Yin L."/>
            <person name="Zhang G."/>
            <person name="Qian W."/>
            <person name="Fan W."/>
        </authorList>
    </citation>
    <scope>NUCLEOTIDE SEQUENCE [LARGE SCALE GENOMIC DNA]</scope>
    <source>
        <strain evidence="6">SZHN2017</strain>
        <tissue evidence="6">Muscle</tissue>
    </source>
</reference>
<evidence type="ECO:0000256" key="4">
    <source>
        <dbReference type="SAM" id="SignalP"/>
    </source>
</evidence>
<feature type="chain" id="PRO_5015532787" description="CUB domain-containing protein" evidence="4">
    <location>
        <begin position="31"/>
        <end position="393"/>
    </location>
</feature>
<dbReference type="InterPro" id="IPR000033">
    <property type="entry name" value="LDLR_classB_rpt"/>
</dbReference>
<evidence type="ECO:0000313" key="7">
    <source>
        <dbReference type="Proteomes" id="UP000245119"/>
    </source>
</evidence>
<dbReference type="SMART" id="SM00135">
    <property type="entry name" value="LY"/>
    <property type="match status" value="4"/>
</dbReference>
<dbReference type="AlphaFoldDB" id="A0A2T7PRG9"/>
<evidence type="ECO:0000256" key="3">
    <source>
        <dbReference type="PROSITE-ProRule" id="PRU00461"/>
    </source>
</evidence>
<evidence type="ECO:0000256" key="1">
    <source>
        <dbReference type="ARBA" id="ARBA00023157"/>
    </source>
</evidence>
<accession>A0A2T7PRG9</accession>
<proteinExistence type="predicted"/>
<dbReference type="PROSITE" id="PS51120">
    <property type="entry name" value="LDLRB"/>
    <property type="match status" value="1"/>
</dbReference>
<evidence type="ECO:0000259" key="5">
    <source>
        <dbReference type="PROSITE" id="PS01180"/>
    </source>
</evidence>
<dbReference type="GO" id="GO:0017147">
    <property type="term" value="F:Wnt-protein binding"/>
    <property type="evidence" value="ECO:0007669"/>
    <property type="project" value="TreeGrafter"/>
</dbReference>
<dbReference type="SUPFAM" id="SSF49854">
    <property type="entry name" value="Spermadhesin, CUB domain"/>
    <property type="match status" value="1"/>
</dbReference>
<evidence type="ECO:0000313" key="6">
    <source>
        <dbReference type="EMBL" id="PVD36019.1"/>
    </source>
</evidence>
<feature type="domain" description="CUB" evidence="5">
    <location>
        <begin position="33"/>
        <end position="67"/>
    </location>
</feature>
<dbReference type="EMBL" id="PZQS01000002">
    <property type="protein sequence ID" value="PVD36019.1"/>
    <property type="molecule type" value="Genomic_DNA"/>
</dbReference>
<dbReference type="InterPro" id="IPR050778">
    <property type="entry name" value="Cueball_EGF_LRP_Nidogen"/>
</dbReference>
<dbReference type="Pfam" id="PF00058">
    <property type="entry name" value="Ldl_recept_b"/>
    <property type="match status" value="1"/>
</dbReference>
<sequence length="393" mass="43660">MAFQRKRRCPVLLRSAFLPLLFSTIRTCKCQECGGNFTNASGTITSPNFPEPYPNNLTCIYLIARPEALLPYQPLLVTAHDGIYRLDVETGIYTPIPILSTSTFLAIALDPLDDRVYWSTSYSINSAFPNGSDIIKHYNFDFGRSSKCSGLALDYLSHLLFFADMNNGVIGLIDIPSSHVSEVLSTDLEGPSDLALDIVNNVIYWTQIGTSPKIERANYDGSDRRTIVTSVDRPYAITLDLDRGYLYWVDALSGAVGRSDLEGNYSTVIYSLPDFSDTLYALGLKDDMLYVIQSSIYTFPSLSFSFLYKVNTTTGISAGNLSFHEFTMKDMIVLDQNIVVRSPNRCDVDNGGCPIFVYPSLARRVPACVQNTCPATGVRVKYRVSMSLVEIIQ</sequence>
<dbReference type="InterPro" id="IPR000859">
    <property type="entry name" value="CUB_dom"/>
</dbReference>
<dbReference type="Proteomes" id="UP000245119">
    <property type="component" value="Linkage Group LG2"/>
</dbReference>
<dbReference type="Gene3D" id="2.60.120.290">
    <property type="entry name" value="Spermadhesin, CUB domain"/>
    <property type="match status" value="1"/>
</dbReference>
<dbReference type="OrthoDB" id="5958943at2759"/>
<dbReference type="CDD" id="cd00041">
    <property type="entry name" value="CUB"/>
    <property type="match status" value="1"/>
</dbReference>
<keyword evidence="1" id="KW-1015">Disulfide bond</keyword>
<dbReference type="STRING" id="400727.A0A2T7PRG9"/>
<dbReference type="SUPFAM" id="SSF63825">
    <property type="entry name" value="YWTD domain"/>
    <property type="match status" value="1"/>
</dbReference>
<protein>
    <recommendedName>
        <fullName evidence="5">CUB domain-containing protein</fullName>
    </recommendedName>
</protein>
<comment type="caution">
    <text evidence="6">The sequence shown here is derived from an EMBL/GenBank/DDBJ whole genome shotgun (WGS) entry which is preliminary data.</text>
</comment>
<keyword evidence="7" id="KW-1185">Reference proteome</keyword>
<comment type="caution">
    <text evidence="2">Lacks conserved residue(s) required for the propagation of feature annotation.</text>
</comment>
<gene>
    <name evidence="6" type="ORF">C0Q70_02989</name>
</gene>
<dbReference type="InterPro" id="IPR035914">
    <property type="entry name" value="Sperma_CUB_dom_sf"/>
</dbReference>
<feature type="repeat" description="LDL-receptor class B" evidence="3">
    <location>
        <begin position="201"/>
        <end position="243"/>
    </location>
</feature>
<keyword evidence="4" id="KW-0732">Signal</keyword>
<name>A0A2T7PRG9_POMCA</name>
<organism evidence="6 7">
    <name type="scientific">Pomacea canaliculata</name>
    <name type="common">Golden apple snail</name>
    <dbReference type="NCBI Taxonomy" id="400727"/>
    <lineage>
        <taxon>Eukaryota</taxon>
        <taxon>Metazoa</taxon>
        <taxon>Spiralia</taxon>
        <taxon>Lophotrochozoa</taxon>
        <taxon>Mollusca</taxon>
        <taxon>Gastropoda</taxon>
        <taxon>Caenogastropoda</taxon>
        <taxon>Architaenioglossa</taxon>
        <taxon>Ampullarioidea</taxon>
        <taxon>Ampullariidae</taxon>
        <taxon>Pomacea</taxon>
    </lineage>
</organism>
<dbReference type="GO" id="GO:0042813">
    <property type="term" value="F:Wnt receptor activity"/>
    <property type="evidence" value="ECO:0007669"/>
    <property type="project" value="TreeGrafter"/>
</dbReference>
<dbReference type="GO" id="GO:0060070">
    <property type="term" value="P:canonical Wnt signaling pathway"/>
    <property type="evidence" value="ECO:0007669"/>
    <property type="project" value="TreeGrafter"/>
</dbReference>
<feature type="signal peptide" evidence="4">
    <location>
        <begin position="1"/>
        <end position="30"/>
    </location>
</feature>
<dbReference type="Pfam" id="PF00431">
    <property type="entry name" value="CUB"/>
    <property type="match status" value="1"/>
</dbReference>
<dbReference type="GO" id="GO:0005886">
    <property type="term" value="C:plasma membrane"/>
    <property type="evidence" value="ECO:0007669"/>
    <property type="project" value="TreeGrafter"/>
</dbReference>
<dbReference type="PROSITE" id="PS01180">
    <property type="entry name" value="CUB"/>
    <property type="match status" value="1"/>
</dbReference>
<dbReference type="PANTHER" id="PTHR46513">
    <property type="entry name" value="VITELLOGENIN RECEPTOR-LIKE PROTEIN-RELATED-RELATED"/>
    <property type="match status" value="1"/>
</dbReference>
<dbReference type="Gene3D" id="2.120.10.30">
    <property type="entry name" value="TolB, C-terminal domain"/>
    <property type="match status" value="1"/>
</dbReference>